<evidence type="ECO:0000256" key="4">
    <source>
        <dbReference type="ARBA" id="ARBA00022679"/>
    </source>
</evidence>
<keyword evidence="9" id="KW-1185">Reference proteome</keyword>
<dbReference type="GO" id="GO:0043565">
    <property type="term" value="F:sequence-specific DNA binding"/>
    <property type="evidence" value="ECO:0007669"/>
    <property type="project" value="TreeGrafter"/>
</dbReference>
<dbReference type="AlphaFoldDB" id="I3CDJ7"/>
<evidence type="ECO:0000256" key="7">
    <source>
        <dbReference type="RuleBase" id="RU361257"/>
    </source>
</evidence>
<dbReference type="PIRSF" id="PIRSF000398">
    <property type="entry name" value="M_m6A_EcoRV"/>
    <property type="match status" value="1"/>
</dbReference>
<dbReference type="EC" id="2.1.1.72" evidence="2 7"/>
<dbReference type="GO" id="GO:0009307">
    <property type="term" value="P:DNA restriction-modification system"/>
    <property type="evidence" value="ECO:0007669"/>
    <property type="project" value="InterPro"/>
</dbReference>
<dbReference type="STRING" id="395493.BegalDRAFT_0779"/>
<comment type="catalytic activity">
    <reaction evidence="6 7">
        <text>a 2'-deoxyadenosine in DNA + S-adenosyl-L-methionine = an N(6)-methyl-2'-deoxyadenosine in DNA + S-adenosyl-L-homocysteine + H(+)</text>
        <dbReference type="Rhea" id="RHEA:15197"/>
        <dbReference type="Rhea" id="RHEA-COMP:12418"/>
        <dbReference type="Rhea" id="RHEA-COMP:12419"/>
        <dbReference type="ChEBI" id="CHEBI:15378"/>
        <dbReference type="ChEBI" id="CHEBI:57856"/>
        <dbReference type="ChEBI" id="CHEBI:59789"/>
        <dbReference type="ChEBI" id="CHEBI:90615"/>
        <dbReference type="ChEBI" id="CHEBI:90616"/>
        <dbReference type="EC" id="2.1.1.72"/>
    </reaction>
</comment>
<dbReference type="GO" id="GO:0006298">
    <property type="term" value="P:mismatch repair"/>
    <property type="evidence" value="ECO:0007669"/>
    <property type="project" value="TreeGrafter"/>
</dbReference>
<dbReference type="RefSeq" id="WP_002683842.1">
    <property type="nucleotide sequence ID" value="NZ_JH600070.1"/>
</dbReference>
<dbReference type="NCBIfam" id="TIGR00571">
    <property type="entry name" value="dam"/>
    <property type="match status" value="1"/>
</dbReference>
<gene>
    <name evidence="8" type="ORF">BegalDRAFT_0779</name>
</gene>
<dbReference type="Pfam" id="PF02086">
    <property type="entry name" value="MethyltransfD12"/>
    <property type="match status" value="1"/>
</dbReference>
<dbReference type="InterPro" id="IPR029063">
    <property type="entry name" value="SAM-dependent_MTases_sf"/>
</dbReference>
<dbReference type="GO" id="GO:0032259">
    <property type="term" value="P:methylation"/>
    <property type="evidence" value="ECO:0007669"/>
    <property type="project" value="UniProtKB-KW"/>
</dbReference>
<evidence type="ECO:0000313" key="9">
    <source>
        <dbReference type="Proteomes" id="UP000005744"/>
    </source>
</evidence>
<dbReference type="HOGENOM" id="CLU_063430_3_0_6"/>
<keyword evidence="4 7" id="KW-0808">Transferase</keyword>
<evidence type="ECO:0000256" key="1">
    <source>
        <dbReference type="ARBA" id="ARBA00006594"/>
    </source>
</evidence>
<keyword evidence="3 7" id="KW-0489">Methyltransferase</keyword>
<proteinExistence type="inferred from homology"/>
<evidence type="ECO:0000256" key="3">
    <source>
        <dbReference type="ARBA" id="ARBA00022603"/>
    </source>
</evidence>
<dbReference type="PROSITE" id="PS00092">
    <property type="entry name" value="N6_MTASE"/>
    <property type="match status" value="1"/>
</dbReference>
<dbReference type="PANTHER" id="PTHR30481:SF3">
    <property type="entry name" value="DNA ADENINE METHYLASE"/>
    <property type="match status" value="1"/>
</dbReference>
<sequence>MGKIPVRIKKIKEVKNKLYLKANQSFAMMSKETAYVPPIKIQGKKTKLVDFILKNMPNEYSTWVEPFMGSGVVGFNVKPTKAIFADSNPHIINFYNAIKSKEINHLIVKSFLQEQGKILAKKGQVYYNEVREKFNKEHQPLDFLFLNRSCFNGMIRFNRQLKFNVPYGHKPERFAQSYVTRITNQVKHIAFLIENNDWKFVCQDFRETIKLAKNNDLIYCDPPYIGRHVDYYDSWDEQNELALEKSLQNSNAKFMVSTWHSNQYRKNSYLESLWKNYTIITTAHFYHLGGKEENRNAIMEALIMNYAVETKQEFKKTPVCQQLAFKI</sequence>
<dbReference type="GO" id="GO:0009007">
    <property type="term" value="F:site-specific DNA-methyltransferase (adenine-specific) activity"/>
    <property type="evidence" value="ECO:0007669"/>
    <property type="project" value="UniProtKB-UniRule"/>
</dbReference>
<dbReference type="Gene3D" id="3.40.50.150">
    <property type="entry name" value="Vaccinia Virus protein VP39"/>
    <property type="match status" value="1"/>
</dbReference>
<dbReference type="PRINTS" id="PR00505">
    <property type="entry name" value="D12N6MTFRASE"/>
</dbReference>
<dbReference type="eggNOG" id="COG0338">
    <property type="taxonomic scope" value="Bacteria"/>
</dbReference>
<dbReference type="Gene3D" id="1.10.1020.10">
    <property type="entry name" value="Adenine-specific Methyltransferase, Domain 2"/>
    <property type="match status" value="1"/>
</dbReference>
<reference evidence="8 9" key="1">
    <citation type="submission" date="2011-11" db="EMBL/GenBank/DDBJ databases">
        <title>Improved High-Quality Draft sequence of Beggiatoa alba B18lD.</title>
        <authorList>
            <consortium name="US DOE Joint Genome Institute"/>
            <person name="Lucas S."/>
            <person name="Han J."/>
            <person name="Lapidus A."/>
            <person name="Cheng J.-F."/>
            <person name="Goodwin L."/>
            <person name="Pitluck S."/>
            <person name="Peters L."/>
            <person name="Mikhailova N."/>
            <person name="Held B."/>
            <person name="Detter J.C."/>
            <person name="Han C."/>
            <person name="Tapia R."/>
            <person name="Land M."/>
            <person name="Hauser L."/>
            <person name="Kyrpides N."/>
            <person name="Ivanova N."/>
            <person name="Pagani I."/>
            <person name="Samuel K."/>
            <person name="Teske A."/>
            <person name="Mueller J."/>
            <person name="Woyke T."/>
        </authorList>
    </citation>
    <scope>NUCLEOTIDE SEQUENCE [LARGE SCALE GENOMIC DNA]</scope>
    <source>
        <strain evidence="8 9">B18LD</strain>
    </source>
</reference>
<comment type="similarity">
    <text evidence="1 7">Belongs to the N(4)/N(6)-methyltransferase family.</text>
</comment>
<dbReference type="EMBL" id="JH600070">
    <property type="protein sequence ID" value="EIJ41690.1"/>
    <property type="molecule type" value="Genomic_DNA"/>
</dbReference>
<evidence type="ECO:0000256" key="2">
    <source>
        <dbReference type="ARBA" id="ARBA00011900"/>
    </source>
</evidence>
<keyword evidence="5 7" id="KW-0949">S-adenosyl-L-methionine</keyword>
<evidence type="ECO:0000256" key="5">
    <source>
        <dbReference type="ARBA" id="ARBA00022691"/>
    </source>
</evidence>
<dbReference type="InterPro" id="IPR012263">
    <property type="entry name" value="M_m6A_EcoRV"/>
</dbReference>
<dbReference type="GO" id="GO:1904047">
    <property type="term" value="F:S-adenosyl-L-methionine binding"/>
    <property type="evidence" value="ECO:0007669"/>
    <property type="project" value="TreeGrafter"/>
</dbReference>
<dbReference type="InterPro" id="IPR012327">
    <property type="entry name" value="MeTrfase_D12"/>
</dbReference>
<dbReference type="Proteomes" id="UP000005744">
    <property type="component" value="Unassembled WGS sequence"/>
</dbReference>
<dbReference type="PANTHER" id="PTHR30481">
    <property type="entry name" value="DNA ADENINE METHYLASE"/>
    <property type="match status" value="1"/>
</dbReference>
<evidence type="ECO:0000256" key="6">
    <source>
        <dbReference type="ARBA" id="ARBA00047942"/>
    </source>
</evidence>
<dbReference type="SUPFAM" id="SSF53335">
    <property type="entry name" value="S-adenosyl-L-methionine-dependent methyltransferases"/>
    <property type="match status" value="1"/>
</dbReference>
<dbReference type="InterPro" id="IPR023095">
    <property type="entry name" value="Ade_MeTrfase_dom_2"/>
</dbReference>
<evidence type="ECO:0000313" key="8">
    <source>
        <dbReference type="EMBL" id="EIJ41690.1"/>
    </source>
</evidence>
<dbReference type="InterPro" id="IPR002052">
    <property type="entry name" value="DNA_methylase_N6_adenine_CS"/>
</dbReference>
<protein>
    <recommendedName>
        <fullName evidence="2 7">Site-specific DNA-methyltransferase (adenine-specific)</fullName>
        <ecNumber evidence="2 7">2.1.1.72</ecNumber>
    </recommendedName>
</protein>
<organism evidence="8 9">
    <name type="scientific">Beggiatoa alba B18LD</name>
    <dbReference type="NCBI Taxonomy" id="395493"/>
    <lineage>
        <taxon>Bacteria</taxon>
        <taxon>Pseudomonadati</taxon>
        <taxon>Pseudomonadota</taxon>
        <taxon>Gammaproteobacteria</taxon>
        <taxon>Thiotrichales</taxon>
        <taxon>Thiotrichaceae</taxon>
        <taxon>Beggiatoa</taxon>
    </lineage>
</organism>
<accession>I3CDJ7</accession>
<name>I3CDJ7_9GAMM</name>